<sequence length="419" mass="43423">MARSGLFDMPLGQGSIEVAVGGPRVIEFTSLTPGDAAKHVLRLQNAELGFRVNGFISMTQIKLWSRQDLNSESSLVGTGNAPLPNGQSAYKAKIHIPGRNELVPDGPKTTGPASLEVVISSRRRRHDHRARSPDATIPIPAIGGFPFGQFLYLEVQWTRIAPGNGVGSDSAQGGTSTSGLFTIVDRDGSEERFVQIFNTGMTDEQKVGADRSSSPATTATAAAIATLGGGGGSSRALSTAAATDTAYPSAGTTASAPITSSASSASSASTSTASSDGNGALSAGAIAGIVVGSVLAALIVLAACVWFGLARRRRRRRQPRRHHPIGSTGRSSSEAKQGLREAAVEEKEADLAPAPALATPPVSTATTTAAPAAAADEVPANAPSRTKYAEQGMTDEERRRWEDEERRLDDEIARARGGA</sequence>
<comment type="caution">
    <text evidence="3">The sequence shown here is derived from an EMBL/GenBank/DDBJ whole genome shotgun (WGS) entry which is preliminary data.</text>
</comment>
<keyword evidence="4" id="KW-1185">Reference proteome</keyword>
<feature type="compositionally biased region" description="Basic residues" evidence="1">
    <location>
        <begin position="313"/>
        <end position="324"/>
    </location>
</feature>
<feature type="compositionally biased region" description="Low complexity" evidence="1">
    <location>
        <begin position="248"/>
        <end position="275"/>
    </location>
</feature>
<keyword evidence="2" id="KW-0812">Transmembrane</keyword>
<evidence type="ECO:0000256" key="2">
    <source>
        <dbReference type="SAM" id="Phobius"/>
    </source>
</evidence>
<dbReference type="Proteomes" id="UP000078544">
    <property type="component" value="Unassembled WGS sequence"/>
</dbReference>
<evidence type="ECO:0000313" key="4">
    <source>
        <dbReference type="Proteomes" id="UP000078544"/>
    </source>
</evidence>
<feature type="region of interest" description="Disordered" evidence="1">
    <location>
        <begin position="313"/>
        <end position="419"/>
    </location>
</feature>
<gene>
    <name evidence="3" type="ORF">AAL_00010</name>
</gene>
<protein>
    <submittedName>
        <fullName evidence="3">Uncharacterized protein</fullName>
    </submittedName>
</protein>
<name>A0A166RLD8_9HYPO</name>
<dbReference type="STRING" id="1081109.A0A166RLD8"/>
<feature type="compositionally biased region" description="Basic and acidic residues" evidence="1">
    <location>
        <begin position="337"/>
        <end position="350"/>
    </location>
</feature>
<feature type="compositionally biased region" description="Low complexity" evidence="1">
    <location>
        <begin position="351"/>
        <end position="384"/>
    </location>
</feature>
<evidence type="ECO:0000313" key="3">
    <source>
        <dbReference type="EMBL" id="OAA32545.1"/>
    </source>
</evidence>
<evidence type="ECO:0000256" key="1">
    <source>
        <dbReference type="SAM" id="MobiDB-lite"/>
    </source>
</evidence>
<proteinExistence type="predicted"/>
<feature type="transmembrane region" description="Helical" evidence="2">
    <location>
        <begin position="285"/>
        <end position="310"/>
    </location>
</feature>
<feature type="compositionally biased region" description="Basic and acidic residues" evidence="1">
    <location>
        <begin position="395"/>
        <end position="419"/>
    </location>
</feature>
<dbReference type="AlphaFoldDB" id="A0A166RLD8"/>
<organism evidence="3 4">
    <name type="scientific">Moelleriella libera RCEF 2490</name>
    <dbReference type="NCBI Taxonomy" id="1081109"/>
    <lineage>
        <taxon>Eukaryota</taxon>
        <taxon>Fungi</taxon>
        <taxon>Dikarya</taxon>
        <taxon>Ascomycota</taxon>
        <taxon>Pezizomycotina</taxon>
        <taxon>Sordariomycetes</taxon>
        <taxon>Hypocreomycetidae</taxon>
        <taxon>Hypocreales</taxon>
        <taxon>Clavicipitaceae</taxon>
        <taxon>Moelleriella</taxon>
    </lineage>
</organism>
<accession>A0A166RLD8</accession>
<dbReference type="EMBL" id="AZGY01000001">
    <property type="protein sequence ID" value="OAA32545.1"/>
    <property type="molecule type" value="Genomic_DNA"/>
</dbReference>
<feature type="region of interest" description="Disordered" evidence="1">
    <location>
        <begin position="248"/>
        <end position="277"/>
    </location>
</feature>
<keyword evidence="2" id="KW-1133">Transmembrane helix</keyword>
<reference evidence="3 4" key="1">
    <citation type="journal article" date="2016" name="Genome Biol. Evol.">
        <title>Divergent and convergent evolution of fungal pathogenicity.</title>
        <authorList>
            <person name="Shang Y."/>
            <person name="Xiao G."/>
            <person name="Zheng P."/>
            <person name="Cen K."/>
            <person name="Zhan S."/>
            <person name="Wang C."/>
        </authorList>
    </citation>
    <scope>NUCLEOTIDE SEQUENCE [LARGE SCALE GENOMIC DNA]</scope>
    <source>
        <strain evidence="3 4">RCEF 2490</strain>
    </source>
</reference>
<keyword evidence="2" id="KW-0472">Membrane</keyword>